<gene>
    <name evidence="1" type="ORF">ABDJ38_16750</name>
</gene>
<accession>A0ABV0D1E7</accession>
<sequence>MIDVPPEPLPTQEQVIEQRLLDCGLNPGGFTVKYEDYLQSIEIVIEPSAGATSVNFACIREAAGYEVVRFQDGEMFAAYMDFALELARPEMMAMYEGRLKEAGLWEGFPDREDFGSLLEYAEALEVHAGIEPGSALRILGGGILFDPPSASHNYADFTERYSNLLSMVAYAATKDRVSFGFVGNERVAD</sequence>
<dbReference type="RefSeq" id="WP_346786285.1">
    <property type="nucleotide sequence ID" value="NZ_JBDLBR010000014.1"/>
</dbReference>
<keyword evidence="2" id="KW-1185">Reference proteome</keyword>
<protein>
    <submittedName>
        <fullName evidence="1">Uncharacterized protein</fullName>
    </submittedName>
</protein>
<organism evidence="1 2">
    <name type="scientific">Aurantiacibacter flavus</name>
    <dbReference type="NCBI Taxonomy" id="3145232"/>
    <lineage>
        <taxon>Bacteria</taxon>
        <taxon>Pseudomonadati</taxon>
        <taxon>Pseudomonadota</taxon>
        <taxon>Alphaproteobacteria</taxon>
        <taxon>Sphingomonadales</taxon>
        <taxon>Erythrobacteraceae</taxon>
        <taxon>Aurantiacibacter</taxon>
    </lineage>
</organism>
<proteinExistence type="predicted"/>
<dbReference type="EMBL" id="JBDLBR010000014">
    <property type="protein sequence ID" value="MEN7538821.1"/>
    <property type="molecule type" value="Genomic_DNA"/>
</dbReference>
<dbReference type="Proteomes" id="UP001484535">
    <property type="component" value="Unassembled WGS sequence"/>
</dbReference>
<comment type="caution">
    <text evidence="1">The sequence shown here is derived from an EMBL/GenBank/DDBJ whole genome shotgun (WGS) entry which is preliminary data.</text>
</comment>
<evidence type="ECO:0000313" key="1">
    <source>
        <dbReference type="EMBL" id="MEN7538821.1"/>
    </source>
</evidence>
<evidence type="ECO:0000313" key="2">
    <source>
        <dbReference type="Proteomes" id="UP001484535"/>
    </source>
</evidence>
<reference evidence="1 2" key="1">
    <citation type="submission" date="2024-05" db="EMBL/GenBank/DDBJ databases">
        <authorList>
            <person name="Park S."/>
        </authorList>
    </citation>
    <scope>NUCLEOTIDE SEQUENCE [LARGE SCALE GENOMIC DNA]</scope>
    <source>
        <strain evidence="1 2">DGU5</strain>
    </source>
</reference>
<name>A0ABV0D1E7_9SPHN</name>